<dbReference type="FunFam" id="2.60.110.10:FF:000004">
    <property type="entry name" value="THAUMATIN-LIKE PROTEIN 1"/>
    <property type="match status" value="1"/>
</dbReference>
<sequence>MHRREARGRGREPVTGRRGSARRSRGRRRSPRGLWGRGGIPVLGVVLFACLAVVTGVLVAGLQGNGGTTAADAAGPRPSAAPPAATPPADATSTAAASPTPARTSTPSHAATASPKATAGARPHQPAPASGKAPAPAGKGKRTMTLVNRLDQTIWPAIAADPNHPVAATGWVLKPGASLSFAIPDHWDVRVWARNGCSFDAAGNGHCTSGDCGHFQCGSTWGEFPSTLAEFNLNAWNGMDFYDVSLVEGNNLPMWINSSGGSSTDKIDSRGCSAAGCTHDANASCPTKLQRVRGGKVVACLSACLAFGTDQTCCTGAYAARSACVPSSWPIDSAAVFKKAEPFAYSYVNDDATSVLTCSGECDYRITWGVSP</sequence>
<proteinExistence type="predicted"/>
<dbReference type="PRINTS" id="PR00347">
    <property type="entry name" value="THAUMATIN"/>
</dbReference>
<evidence type="ECO:0000256" key="2">
    <source>
        <dbReference type="SAM" id="Phobius"/>
    </source>
</evidence>
<dbReference type="SMART" id="SM00205">
    <property type="entry name" value="THN"/>
    <property type="match status" value="1"/>
</dbReference>
<evidence type="ECO:0000256" key="1">
    <source>
        <dbReference type="SAM" id="MobiDB-lite"/>
    </source>
</evidence>
<keyword evidence="2" id="KW-1133">Transmembrane helix</keyword>
<dbReference type="PROSITE" id="PS51367">
    <property type="entry name" value="THAUMATIN_2"/>
    <property type="match status" value="1"/>
</dbReference>
<gene>
    <name evidence="3" type="ORF">SAMN05216259_106423</name>
</gene>
<evidence type="ECO:0000313" key="4">
    <source>
        <dbReference type="Proteomes" id="UP000199341"/>
    </source>
</evidence>
<feature type="compositionally biased region" description="Low complexity" evidence="1">
    <location>
        <begin position="68"/>
        <end position="78"/>
    </location>
</feature>
<dbReference type="Pfam" id="PF00314">
    <property type="entry name" value="Thaumatin"/>
    <property type="match status" value="1"/>
</dbReference>
<feature type="compositionally biased region" description="Basic residues" evidence="1">
    <location>
        <begin position="19"/>
        <end position="31"/>
    </location>
</feature>
<evidence type="ECO:0000313" key="3">
    <source>
        <dbReference type="EMBL" id="SDN97866.1"/>
    </source>
</evidence>
<dbReference type="EMBL" id="FNIE01000006">
    <property type="protein sequence ID" value="SDN97866.1"/>
    <property type="molecule type" value="Genomic_DNA"/>
</dbReference>
<dbReference type="SUPFAM" id="SSF49870">
    <property type="entry name" value="Osmotin, thaumatin-like protein"/>
    <property type="match status" value="1"/>
</dbReference>
<reference evidence="3 4" key="1">
    <citation type="submission" date="2016-10" db="EMBL/GenBank/DDBJ databases">
        <authorList>
            <person name="de Groot N.N."/>
        </authorList>
    </citation>
    <scope>NUCLEOTIDE SEQUENCE [LARGE SCALE GENOMIC DNA]</scope>
    <source>
        <strain evidence="3 4">CGMCC 4.2022</strain>
    </source>
</reference>
<protein>
    <submittedName>
        <fullName evidence="3">Thaumatin family protein</fullName>
    </submittedName>
</protein>
<keyword evidence="2" id="KW-0812">Transmembrane</keyword>
<feature type="region of interest" description="Disordered" evidence="1">
    <location>
        <begin position="68"/>
        <end position="140"/>
    </location>
</feature>
<dbReference type="Proteomes" id="UP000199341">
    <property type="component" value="Unassembled WGS sequence"/>
</dbReference>
<dbReference type="PANTHER" id="PTHR31048">
    <property type="entry name" value="OS03G0233200 PROTEIN"/>
    <property type="match status" value="1"/>
</dbReference>
<accession>A0A1H0FT83</accession>
<dbReference type="AlphaFoldDB" id="A0A1H0FT83"/>
<keyword evidence="4" id="KW-1185">Reference proteome</keyword>
<name>A0A1H0FT83_9ACTN</name>
<dbReference type="Gene3D" id="2.60.110.10">
    <property type="entry name" value="Thaumatin"/>
    <property type="match status" value="1"/>
</dbReference>
<feature type="compositionally biased region" description="Low complexity" evidence="1">
    <location>
        <begin position="87"/>
        <end position="138"/>
    </location>
</feature>
<feature type="transmembrane region" description="Helical" evidence="2">
    <location>
        <begin position="34"/>
        <end position="62"/>
    </location>
</feature>
<organism evidence="3 4">
    <name type="scientific">Actinacidiphila guanduensis</name>
    <dbReference type="NCBI Taxonomy" id="310781"/>
    <lineage>
        <taxon>Bacteria</taxon>
        <taxon>Bacillati</taxon>
        <taxon>Actinomycetota</taxon>
        <taxon>Actinomycetes</taxon>
        <taxon>Kitasatosporales</taxon>
        <taxon>Streptomycetaceae</taxon>
        <taxon>Actinacidiphila</taxon>
    </lineage>
</organism>
<feature type="region of interest" description="Disordered" evidence="1">
    <location>
        <begin position="1"/>
        <end position="37"/>
    </location>
</feature>
<keyword evidence="2" id="KW-0472">Membrane</keyword>
<dbReference type="STRING" id="310781.SAMN05216259_106423"/>
<dbReference type="InterPro" id="IPR037176">
    <property type="entry name" value="Osmotin/thaumatin-like_sf"/>
</dbReference>
<dbReference type="InterPro" id="IPR001938">
    <property type="entry name" value="Thaumatin"/>
</dbReference>